<protein>
    <submittedName>
        <fullName evidence="2">Uncharacterized protein</fullName>
    </submittedName>
</protein>
<organism evidence="2 3">
    <name type="scientific">Peronospora matthiolae</name>
    <dbReference type="NCBI Taxonomy" id="2874970"/>
    <lineage>
        <taxon>Eukaryota</taxon>
        <taxon>Sar</taxon>
        <taxon>Stramenopiles</taxon>
        <taxon>Oomycota</taxon>
        <taxon>Peronosporomycetes</taxon>
        <taxon>Peronosporales</taxon>
        <taxon>Peronosporaceae</taxon>
        <taxon>Peronospora</taxon>
    </lineage>
</organism>
<dbReference type="AlphaFoldDB" id="A0AAV1UGM3"/>
<comment type="caution">
    <text evidence="2">The sequence shown here is derived from an EMBL/GenBank/DDBJ whole genome shotgun (WGS) entry which is preliminary data.</text>
</comment>
<accession>A0AAV1UGM3</accession>
<evidence type="ECO:0000313" key="2">
    <source>
        <dbReference type="EMBL" id="CAK7934009.1"/>
    </source>
</evidence>
<feature type="region of interest" description="Disordered" evidence="1">
    <location>
        <begin position="1"/>
        <end position="31"/>
    </location>
</feature>
<evidence type="ECO:0000256" key="1">
    <source>
        <dbReference type="SAM" id="MobiDB-lite"/>
    </source>
</evidence>
<dbReference type="Proteomes" id="UP001162060">
    <property type="component" value="Unassembled WGS sequence"/>
</dbReference>
<gene>
    <name evidence="2" type="ORF">PM001_LOCUS19159</name>
</gene>
<proteinExistence type="predicted"/>
<evidence type="ECO:0000313" key="3">
    <source>
        <dbReference type="Proteomes" id="UP001162060"/>
    </source>
</evidence>
<sequence>MRDAMDMEDKAPHSKEREQEEKDSRQPKCPEMIVLPTNARKFKVQVVEQSAVELGKAMAPPSVSRKSGLDAYLRPTASPAGVPSAKAVVLRRITGAALNG</sequence>
<name>A0AAV1UGM3_9STRA</name>
<reference evidence="2" key="1">
    <citation type="submission" date="2024-01" db="EMBL/GenBank/DDBJ databases">
        <authorList>
            <person name="Webb A."/>
        </authorList>
    </citation>
    <scope>NUCLEOTIDE SEQUENCE</scope>
    <source>
        <strain evidence="2">Pm1</strain>
    </source>
</reference>
<feature type="compositionally biased region" description="Basic and acidic residues" evidence="1">
    <location>
        <begin position="1"/>
        <end position="28"/>
    </location>
</feature>
<dbReference type="EMBL" id="CAKLBY020000197">
    <property type="protein sequence ID" value="CAK7934009.1"/>
    <property type="molecule type" value="Genomic_DNA"/>
</dbReference>